<reference evidence="3 4" key="1">
    <citation type="submission" date="2014-01" db="EMBL/GenBank/DDBJ databases">
        <title>Full genme sequencing of cellulolytic bacterium Gynuella sunshinyii YC6258T gen. nov., sp. nov.</title>
        <authorList>
            <person name="Khan H."/>
            <person name="Chung E.J."/>
            <person name="Chung Y.R."/>
        </authorList>
    </citation>
    <scope>NUCLEOTIDE SEQUENCE [LARGE SCALE GENOMIC DNA]</scope>
    <source>
        <strain evidence="3 4">YC6258</strain>
    </source>
</reference>
<evidence type="ECO:0000313" key="3">
    <source>
        <dbReference type="EMBL" id="AJQ93574.1"/>
    </source>
</evidence>
<dbReference type="Proteomes" id="UP000032266">
    <property type="component" value="Chromosome"/>
</dbReference>
<proteinExistence type="predicted"/>
<gene>
    <name evidence="3" type="ORF">YC6258_01526</name>
</gene>
<dbReference type="HOGENOM" id="CLU_2316359_0_0_6"/>
<sequence length="99" mass="10647">MKKIIAPLFSLVLLTVAPSAFSTGWWGGGWGPGGWDWGDWNWECDNGWGQWGHDSCDDDSDQPPPATSVPEINANGAGLALALLGGVVLVARERKRNKN</sequence>
<keyword evidence="2" id="KW-0732">Signal</keyword>
<accession>A0A0C5VTD3</accession>
<feature type="chain" id="PRO_5002194766" evidence="2">
    <location>
        <begin position="23"/>
        <end position="99"/>
    </location>
</feature>
<name>A0A0C5VTD3_9GAMM</name>
<evidence type="ECO:0000256" key="1">
    <source>
        <dbReference type="SAM" id="Phobius"/>
    </source>
</evidence>
<keyword evidence="1" id="KW-0812">Transmembrane</keyword>
<dbReference type="AlphaFoldDB" id="A0A0C5VTD3"/>
<feature type="signal peptide" evidence="2">
    <location>
        <begin position="1"/>
        <end position="22"/>
    </location>
</feature>
<dbReference type="EMBL" id="CP007142">
    <property type="protein sequence ID" value="AJQ93574.1"/>
    <property type="molecule type" value="Genomic_DNA"/>
</dbReference>
<protein>
    <submittedName>
        <fullName evidence="3">Uncharacterized protein</fullName>
    </submittedName>
</protein>
<dbReference type="KEGG" id="gsn:YC6258_01526"/>
<dbReference type="RefSeq" id="WP_044616324.1">
    <property type="nucleotide sequence ID" value="NZ_CP007142.1"/>
</dbReference>
<keyword evidence="4" id="KW-1185">Reference proteome</keyword>
<keyword evidence="1" id="KW-1133">Transmembrane helix</keyword>
<keyword evidence="1" id="KW-0472">Membrane</keyword>
<organism evidence="3 4">
    <name type="scientific">Gynuella sunshinyii YC6258</name>
    <dbReference type="NCBI Taxonomy" id="1445510"/>
    <lineage>
        <taxon>Bacteria</taxon>
        <taxon>Pseudomonadati</taxon>
        <taxon>Pseudomonadota</taxon>
        <taxon>Gammaproteobacteria</taxon>
        <taxon>Oceanospirillales</taxon>
        <taxon>Saccharospirillaceae</taxon>
        <taxon>Gynuella</taxon>
    </lineage>
</organism>
<evidence type="ECO:0000256" key="2">
    <source>
        <dbReference type="SAM" id="SignalP"/>
    </source>
</evidence>
<feature type="transmembrane region" description="Helical" evidence="1">
    <location>
        <begin position="72"/>
        <end position="91"/>
    </location>
</feature>
<evidence type="ECO:0000313" key="4">
    <source>
        <dbReference type="Proteomes" id="UP000032266"/>
    </source>
</evidence>